<keyword evidence="13 27" id="KW-1133">Transmembrane helix</keyword>
<dbReference type="PROSITE" id="PS50011">
    <property type="entry name" value="PROTEIN_KINASE_DOM"/>
    <property type="match status" value="1"/>
</dbReference>
<keyword evidence="31" id="KW-1185">Reference proteome</keyword>
<evidence type="ECO:0000256" key="22">
    <source>
        <dbReference type="ARBA" id="ARBA00051243"/>
    </source>
</evidence>
<evidence type="ECO:0000256" key="10">
    <source>
        <dbReference type="ARBA" id="ARBA00022741"/>
    </source>
</evidence>
<feature type="domain" description="Protein kinase" evidence="29">
    <location>
        <begin position="960"/>
        <end position="1233"/>
    </location>
</feature>
<sequence>MLFRKHNLTNLIHLITIITGLVGHVTPKKCLEYVKAPRQFLQVEINNEIQMWNLTLETSQESLGHQLITHTFAIFLQEVLGYDAVQVVSYPIHYNLNSTTDILRRLSGTELMVENGAVFMSQLSNNTQKIPETMINVAVWLSPEMELEKWNTPGIFLENCGHLGFVGRFGWFIPKLPITDKYPTVEYWRTFNINASLTELFSLDDSDYQNATTHLAWNPQTERFYCQEAFCESGMYTPDVCRNGFSSSGTSKCAMLLASYPESSMFLPEEISSLGLRVMVIWLGPNLESFVRHLLSKYEQPESRTTTNRAVMFFSWDPTRLTSELDLISISFPTCTGGVHCRYESLRLEKFVSSRLKEGAKPAYEAAHRLSITYEEYRKMMEVYTNVSNELQNEIDPDGSLTAMQVWNGGKSTSVVEHAACQWMKENKLVWESWEPKGGNGKVPLFIGGIFPITGSYTARGILVAAQMATIAVNRNDSVLKDYDLRMHVYDGQCRADKVMKGFIDFIRLNTFPSMAGILGPACSDTAEPLAGVATHFKTVVISYSAEGSSFSDRAKYPYFFRTIGENKQYQHVYLDLFRQLSWTRVASLTEEGQKYAEYVSSLQDLLQENHIAFIANRKFPKDRPALNMSQYLQDLKSKKAKIIIGDFYDHAARAVMCEAYHQKMTAREGFVWFLPVWFLKDWYDTNKHNQDSDENEKIPCNTTEMIQAINGHLSLQYAYFAPEDHIMQESVNVSQWRHRYDQNCQNKNISTSDYAGYAYDAIWTYAYALDKLLKQNHSHITNLHSDKTTNELVRIITETDFHGVSGHIKFVGGPSRISTIHVVQWFNRSTNIVGTWYPKTSNQIDSSTPGHLALKKELIQWLTPDGSVPNDGSEPPPKCVLETLASALDVSCEVAIVIANVIGFGILGFILVICFLVIKRRYDKKVQMTQDYFKALGIDILSATNVSALDKWEVPRDRVVINRKLGEGAFGTVYGGECFFDDRGWVAVAVKTLKVGSSCEQKLDFLGEAEVMKRFEHKNIVRLLGVCTKNEPIYTIMEFMLYGDLKTYLLARRHLVNEKNCEESDEISSRRLTSMSLDVARALSYLAELKYVHRDVACRNCLVNASRVVKLGDFGMTRPMYENDYYRFNRKGMLPVRWMAPESLALGIFTPMSDVWSFGVLLYEIITFGSFPFQGKSNNEVLDYVKSGNTVSIPSGVKLQLEQLLKGCWSLDPPKRPAAAVIVEFLANNPRIISPSLDMPLASVQLEGTDQLEIQIPDRIFNRKTGSTAVRNGGKGIPKVVREPRDMTGNNLSAFGEENIPLTGQKTYGNRNQTQSSYVSLHHEPSSVEADLI</sequence>
<dbReference type="OMA" id="VSCEVAI"/>
<dbReference type="EMBL" id="LJIJ01000353">
    <property type="protein sequence ID" value="ODM98443.1"/>
    <property type="molecule type" value="Genomic_DNA"/>
</dbReference>
<evidence type="ECO:0000256" key="7">
    <source>
        <dbReference type="ARBA" id="ARBA00022692"/>
    </source>
</evidence>
<gene>
    <name evidence="30" type="ORF">Ocin01_08218</name>
</gene>
<dbReference type="PROSITE" id="PS00109">
    <property type="entry name" value="PROTEIN_KINASE_TYR"/>
    <property type="match status" value="1"/>
</dbReference>
<dbReference type="SUPFAM" id="SSF53822">
    <property type="entry name" value="Periplasmic binding protein-like I"/>
    <property type="match status" value="1"/>
</dbReference>
<evidence type="ECO:0000256" key="5">
    <source>
        <dbReference type="ARBA" id="ARBA00022553"/>
    </source>
</evidence>
<dbReference type="PRINTS" id="PR00109">
    <property type="entry name" value="TYRKINASE"/>
</dbReference>
<dbReference type="InterPro" id="IPR001828">
    <property type="entry name" value="ANF_lig-bd_rcpt"/>
</dbReference>
<dbReference type="STRING" id="48709.A0A1D2MZH3"/>
<protein>
    <recommendedName>
        <fullName evidence="24">Gamma-aminobutyric acid type B receptor subunit 2</fullName>
        <ecNumber evidence="3">2.7.10.1</ecNumber>
    </recommendedName>
</protein>
<dbReference type="FunFam" id="1.10.510.10:FF:001227">
    <property type="entry name" value="Tyrosine-protein kinase receptor"/>
    <property type="match status" value="1"/>
</dbReference>
<keyword evidence="16" id="KW-0829">Tyrosine-protein kinase</keyword>
<dbReference type="InterPro" id="IPR001245">
    <property type="entry name" value="Ser-Thr/Tyr_kinase_cat_dom"/>
</dbReference>
<keyword evidence="21" id="KW-0393">Immunoglobulin domain</keyword>
<evidence type="ECO:0000256" key="8">
    <source>
        <dbReference type="ARBA" id="ARBA00022729"/>
    </source>
</evidence>
<feature type="transmembrane region" description="Helical" evidence="27">
    <location>
        <begin position="895"/>
        <end position="919"/>
    </location>
</feature>
<evidence type="ECO:0000256" key="4">
    <source>
        <dbReference type="ARBA" id="ARBA00022475"/>
    </source>
</evidence>
<dbReference type="SMART" id="SM00219">
    <property type="entry name" value="TyrKc"/>
    <property type="match status" value="1"/>
</dbReference>
<evidence type="ECO:0000256" key="28">
    <source>
        <dbReference type="SAM" id="SignalP"/>
    </source>
</evidence>
<feature type="signal peptide" evidence="28">
    <location>
        <begin position="1"/>
        <end position="23"/>
    </location>
</feature>
<dbReference type="PROSITE" id="PS00107">
    <property type="entry name" value="PROTEIN_KINASE_ATP"/>
    <property type="match status" value="1"/>
</dbReference>
<evidence type="ECO:0000256" key="9">
    <source>
        <dbReference type="ARBA" id="ARBA00022737"/>
    </source>
</evidence>
<dbReference type="InterPro" id="IPR050122">
    <property type="entry name" value="RTK"/>
</dbReference>
<keyword evidence="14" id="KW-0297">G-protein coupled receptor</keyword>
<evidence type="ECO:0000256" key="3">
    <source>
        <dbReference type="ARBA" id="ARBA00011902"/>
    </source>
</evidence>
<feature type="binding site" evidence="25">
    <location>
        <position position="992"/>
    </location>
    <ligand>
        <name>ATP</name>
        <dbReference type="ChEBI" id="CHEBI:30616"/>
    </ligand>
</feature>
<evidence type="ECO:0000256" key="25">
    <source>
        <dbReference type="PROSITE-ProRule" id="PRU10141"/>
    </source>
</evidence>
<dbReference type="InterPro" id="IPR017441">
    <property type="entry name" value="Protein_kinase_ATP_BS"/>
</dbReference>
<keyword evidence="18 30" id="KW-0675">Receptor</keyword>
<dbReference type="PANTHER" id="PTHR24416:SF489">
    <property type="entry name" value="PROTEIN KINASE DOMAIN-CONTAINING PROTEIN"/>
    <property type="match status" value="1"/>
</dbReference>
<evidence type="ECO:0000256" key="23">
    <source>
        <dbReference type="ARBA" id="ARBA00056965"/>
    </source>
</evidence>
<keyword evidence="6" id="KW-0808">Transferase</keyword>
<dbReference type="Pfam" id="PF01094">
    <property type="entry name" value="ANF_receptor"/>
    <property type="match status" value="1"/>
</dbReference>
<comment type="function">
    <text evidence="23">Receptor for basic fibroblast growth factor.</text>
</comment>
<keyword evidence="12 25" id="KW-0067">ATP-binding</keyword>
<comment type="catalytic activity">
    <reaction evidence="22">
        <text>L-tyrosyl-[protein] + ATP = O-phospho-L-tyrosyl-[protein] + ADP + H(+)</text>
        <dbReference type="Rhea" id="RHEA:10596"/>
        <dbReference type="Rhea" id="RHEA-COMP:10136"/>
        <dbReference type="Rhea" id="RHEA-COMP:20101"/>
        <dbReference type="ChEBI" id="CHEBI:15378"/>
        <dbReference type="ChEBI" id="CHEBI:30616"/>
        <dbReference type="ChEBI" id="CHEBI:46858"/>
        <dbReference type="ChEBI" id="CHEBI:61978"/>
        <dbReference type="ChEBI" id="CHEBI:456216"/>
        <dbReference type="EC" id="2.7.10.1"/>
    </reaction>
</comment>
<evidence type="ECO:0000313" key="30">
    <source>
        <dbReference type="EMBL" id="ODM98443.1"/>
    </source>
</evidence>
<dbReference type="GO" id="GO:0005886">
    <property type="term" value="C:plasma membrane"/>
    <property type="evidence" value="ECO:0007669"/>
    <property type="project" value="UniProtKB-SubCell"/>
</dbReference>
<dbReference type="Proteomes" id="UP000094527">
    <property type="component" value="Unassembled WGS sequence"/>
</dbReference>
<evidence type="ECO:0000256" key="19">
    <source>
        <dbReference type="ARBA" id="ARBA00023180"/>
    </source>
</evidence>
<evidence type="ECO:0000256" key="27">
    <source>
        <dbReference type="SAM" id="Phobius"/>
    </source>
</evidence>
<evidence type="ECO:0000256" key="13">
    <source>
        <dbReference type="ARBA" id="ARBA00022989"/>
    </source>
</evidence>
<evidence type="ECO:0000256" key="24">
    <source>
        <dbReference type="ARBA" id="ARBA00073785"/>
    </source>
</evidence>
<dbReference type="FunFam" id="3.30.200.20:FF:000593">
    <property type="entry name" value="Predicted protein"/>
    <property type="match status" value="1"/>
</dbReference>
<keyword evidence="7 27" id="KW-0812">Transmembrane</keyword>
<dbReference type="EC" id="2.7.10.1" evidence="3"/>
<evidence type="ECO:0000256" key="20">
    <source>
        <dbReference type="ARBA" id="ARBA00023224"/>
    </source>
</evidence>
<evidence type="ECO:0000256" key="2">
    <source>
        <dbReference type="ARBA" id="ARBA00004651"/>
    </source>
</evidence>
<evidence type="ECO:0000256" key="17">
    <source>
        <dbReference type="ARBA" id="ARBA00023157"/>
    </source>
</evidence>
<keyword evidence="4" id="KW-1003">Cell membrane</keyword>
<evidence type="ECO:0000256" key="11">
    <source>
        <dbReference type="ARBA" id="ARBA00022777"/>
    </source>
</evidence>
<evidence type="ECO:0000256" key="16">
    <source>
        <dbReference type="ARBA" id="ARBA00023137"/>
    </source>
</evidence>
<dbReference type="Gene3D" id="3.30.200.20">
    <property type="entry name" value="Phosphorylase Kinase, domain 1"/>
    <property type="match status" value="1"/>
</dbReference>
<dbReference type="InterPro" id="IPR028082">
    <property type="entry name" value="Peripla_BP_I"/>
</dbReference>
<dbReference type="SUPFAM" id="SSF56112">
    <property type="entry name" value="Protein kinase-like (PK-like)"/>
    <property type="match status" value="1"/>
</dbReference>
<keyword evidence="17" id="KW-1015">Disulfide bond</keyword>
<dbReference type="InterPro" id="IPR020635">
    <property type="entry name" value="Tyr_kinase_cat_dom"/>
</dbReference>
<dbReference type="Gene3D" id="3.40.50.2300">
    <property type="match status" value="2"/>
</dbReference>
<dbReference type="GO" id="GO:0007169">
    <property type="term" value="P:cell surface receptor protein tyrosine kinase signaling pathway"/>
    <property type="evidence" value="ECO:0007669"/>
    <property type="project" value="TreeGrafter"/>
</dbReference>
<dbReference type="PANTHER" id="PTHR24416">
    <property type="entry name" value="TYROSINE-PROTEIN KINASE RECEPTOR"/>
    <property type="match status" value="1"/>
</dbReference>
<dbReference type="GO" id="GO:0043235">
    <property type="term" value="C:receptor complex"/>
    <property type="evidence" value="ECO:0007669"/>
    <property type="project" value="TreeGrafter"/>
</dbReference>
<name>A0A1D2MZH3_ORCCI</name>
<dbReference type="CDD" id="cd00192">
    <property type="entry name" value="PTKc"/>
    <property type="match status" value="1"/>
</dbReference>
<evidence type="ECO:0000259" key="29">
    <source>
        <dbReference type="PROSITE" id="PS50011"/>
    </source>
</evidence>
<dbReference type="FunFam" id="3.40.50.2300:FF:000063">
    <property type="entry name" value="Gamma-aminobutyric acid type B receptor subunit"/>
    <property type="match status" value="1"/>
</dbReference>
<feature type="compositionally biased region" description="Polar residues" evidence="26">
    <location>
        <begin position="1303"/>
        <end position="1320"/>
    </location>
</feature>
<dbReference type="Gene3D" id="1.10.510.10">
    <property type="entry name" value="Transferase(Phosphotransferase) domain 1"/>
    <property type="match status" value="1"/>
</dbReference>
<dbReference type="InterPro" id="IPR000719">
    <property type="entry name" value="Prot_kinase_dom"/>
</dbReference>
<evidence type="ECO:0000256" key="14">
    <source>
        <dbReference type="ARBA" id="ARBA00023040"/>
    </source>
</evidence>
<dbReference type="InterPro" id="IPR008266">
    <property type="entry name" value="Tyr_kinase_AS"/>
</dbReference>
<dbReference type="GO" id="GO:0005524">
    <property type="term" value="F:ATP binding"/>
    <property type="evidence" value="ECO:0007669"/>
    <property type="project" value="UniProtKB-UniRule"/>
</dbReference>
<keyword evidence="10 25" id="KW-0547">Nucleotide-binding</keyword>
<evidence type="ECO:0000256" key="21">
    <source>
        <dbReference type="ARBA" id="ARBA00023319"/>
    </source>
</evidence>
<evidence type="ECO:0000256" key="18">
    <source>
        <dbReference type="ARBA" id="ARBA00023170"/>
    </source>
</evidence>
<dbReference type="GO" id="GO:0004714">
    <property type="term" value="F:transmembrane receptor protein tyrosine kinase activity"/>
    <property type="evidence" value="ECO:0007669"/>
    <property type="project" value="UniProtKB-EC"/>
</dbReference>
<evidence type="ECO:0000256" key="6">
    <source>
        <dbReference type="ARBA" id="ARBA00022679"/>
    </source>
</evidence>
<keyword evidence="20" id="KW-0807">Transducer</keyword>
<proteinExistence type="predicted"/>
<keyword evidence="9" id="KW-0677">Repeat</keyword>
<comment type="subcellular location">
    <subcellularLocation>
        <location evidence="2">Cell membrane</location>
        <topology evidence="2">Multi-pass membrane protein</topology>
    </subcellularLocation>
    <subcellularLocation>
        <location evidence="1">Membrane</location>
        <topology evidence="1">Single-pass membrane protein</topology>
    </subcellularLocation>
</comment>
<evidence type="ECO:0000256" key="1">
    <source>
        <dbReference type="ARBA" id="ARBA00004167"/>
    </source>
</evidence>
<dbReference type="OrthoDB" id="4062651at2759"/>
<keyword evidence="11" id="KW-0418">Kinase</keyword>
<organism evidence="30 31">
    <name type="scientific">Orchesella cincta</name>
    <name type="common">Springtail</name>
    <name type="synonym">Podura cincta</name>
    <dbReference type="NCBI Taxonomy" id="48709"/>
    <lineage>
        <taxon>Eukaryota</taxon>
        <taxon>Metazoa</taxon>
        <taxon>Ecdysozoa</taxon>
        <taxon>Arthropoda</taxon>
        <taxon>Hexapoda</taxon>
        <taxon>Collembola</taxon>
        <taxon>Entomobryomorpha</taxon>
        <taxon>Entomobryoidea</taxon>
        <taxon>Orchesellidae</taxon>
        <taxon>Orchesellinae</taxon>
        <taxon>Orchesella</taxon>
    </lineage>
</organism>
<comment type="caution">
    <text evidence="30">The sequence shown here is derived from an EMBL/GenBank/DDBJ whole genome shotgun (WGS) entry which is preliminary data.</text>
</comment>
<evidence type="ECO:0000256" key="26">
    <source>
        <dbReference type="SAM" id="MobiDB-lite"/>
    </source>
</evidence>
<reference evidence="30 31" key="1">
    <citation type="journal article" date="2016" name="Genome Biol. Evol.">
        <title>Gene Family Evolution Reflects Adaptation to Soil Environmental Stressors in the Genome of the Collembolan Orchesella cincta.</title>
        <authorList>
            <person name="Faddeeva-Vakhrusheva A."/>
            <person name="Derks M.F."/>
            <person name="Anvar S.Y."/>
            <person name="Agamennone V."/>
            <person name="Suring W."/>
            <person name="Smit S."/>
            <person name="van Straalen N.M."/>
            <person name="Roelofs D."/>
        </authorList>
    </citation>
    <scope>NUCLEOTIDE SEQUENCE [LARGE SCALE GENOMIC DNA]</scope>
    <source>
        <tissue evidence="30">Mixed pool</tissue>
    </source>
</reference>
<accession>A0A1D2MZH3</accession>
<keyword evidence="5" id="KW-0597">Phosphoprotein</keyword>
<dbReference type="CDD" id="cd06366">
    <property type="entry name" value="PBP1_GABAb_receptor"/>
    <property type="match status" value="1"/>
</dbReference>
<feature type="region of interest" description="Disordered" evidence="26">
    <location>
        <begin position="1292"/>
        <end position="1334"/>
    </location>
</feature>
<keyword evidence="8 28" id="KW-0732">Signal</keyword>
<keyword evidence="15 27" id="KW-0472">Membrane</keyword>
<dbReference type="Pfam" id="PF07714">
    <property type="entry name" value="PK_Tyr_Ser-Thr"/>
    <property type="match status" value="1"/>
</dbReference>
<dbReference type="InterPro" id="IPR011009">
    <property type="entry name" value="Kinase-like_dom_sf"/>
</dbReference>
<evidence type="ECO:0000313" key="31">
    <source>
        <dbReference type="Proteomes" id="UP000094527"/>
    </source>
</evidence>
<keyword evidence="19" id="KW-0325">Glycoprotein</keyword>
<evidence type="ECO:0000256" key="12">
    <source>
        <dbReference type="ARBA" id="ARBA00022840"/>
    </source>
</evidence>
<dbReference type="GO" id="GO:0004930">
    <property type="term" value="F:G protein-coupled receptor activity"/>
    <property type="evidence" value="ECO:0007669"/>
    <property type="project" value="UniProtKB-KW"/>
</dbReference>
<feature type="chain" id="PRO_5008904791" description="Gamma-aminobutyric acid type B receptor subunit 2" evidence="28">
    <location>
        <begin position="24"/>
        <end position="1334"/>
    </location>
</feature>
<evidence type="ECO:0000256" key="15">
    <source>
        <dbReference type="ARBA" id="ARBA00023136"/>
    </source>
</evidence>